<protein>
    <submittedName>
        <fullName evidence="1">Uncharacterized protein</fullName>
    </submittedName>
</protein>
<reference evidence="2" key="1">
    <citation type="journal article" date="2019" name="Int. J. Syst. Evol. Microbiol.">
        <title>The Global Catalogue of Microorganisms (GCM) 10K type strain sequencing project: providing services to taxonomists for standard genome sequencing and annotation.</title>
        <authorList>
            <consortium name="The Broad Institute Genomics Platform"/>
            <consortium name="The Broad Institute Genome Sequencing Center for Infectious Disease"/>
            <person name="Wu L."/>
            <person name="Ma J."/>
        </authorList>
    </citation>
    <scope>NUCLEOTIDE SEQUENCE [LARGE SCALE GENOMIC DNA]</scope>
    <source>
        <strain evidence="2">JCM 17024</strain>
    </source>
</reference>
<accession>A0ABP7MW00</accession>
<organism evidence="1 2">
    <name type="scientific">Microbacterium soli</name>
    <dbReference type="NCBI Taxonomy" id="446075"/>
    <lineage>
        <taxon>Bacteria</taxon>
        <taxon>Bacillati</taxon>
        <taxon>Actinomycetota</taxon>
        <taxon>Actinomycetes</taxon>
        <taxon>Micrococcales</taxon>
        <taxon>Microbacteriaceae</taxon>
        <taxon>Microbacterium</taxon>
    </lineage>
</organism>
<evidence type="ECO:0000313" key="2">
    <source>
        <dbReference type="Proteomes" id="UP001501591"/>
    </source>
</evidence>
<dbReference type="EMBL" id="BAABCP010000001">
    <property type="protein sequence ID" value="GAA3931279.1"/>
    <property type="molecule type" value="Genomic_DNA"/>
</dbReference>
<gene>
    <name evidence="1" type="ORF">GCM10022383_07250</name>
</gene>
<name>A0ABP7MW00_9MICO</name>
<dbReference type="RefSeq" id="WP_344818140.1">
    <property type="nucleotide sequence ID" value="NZ_BAABCP010000001.1"/>
</dbReference>
<evidence type="ECO:0000313" key="1">
    <source>
        <dbReference type="EMBL" id="GAA3931279.1"/>
    </source>
</evidence>
<proteinExistence type="predicted"/>
<comment type="caution">
    <text evidence="1">The sequence shown here is derived from an EMBL/GenBank/DDBJ whole genome shotgun (WGS) entry which is preliminary data.</text>
</comment>
<sequence length="131" mass="13356">MSLTWSAASFVVGGVLCGAALVLTGCASPLPSSGPVAVYPRPDSGMDAALEGVLRADDDCVAVSTHDSAVVPQFPAGDASWRDGVLTWRGGEYRDGDAISLGGGMGGEDGLDRGYWPDGCRGLVSFTVSPY</sequence>
<keyword evidence="2" id="KW-1185">Reference proteome</keyword>
<dbReference type="Proteomes" id="UP001501591">
    <property type="component" value="Unassembled WGS sequence"/>
</dbReference>